<feature type="coiled-coil region" evidence="1">
    <location>
        <begin position="72"/>
        <end position="106"/>
    </location>
</feature>
<dbReference type="EMBL" id="CAAALY010266961">
    <property type="protein sequence ID" value="VEL40900.1"/>
    <property type="molecule type" value="Genomic_DNA"/>
</dbReference>
<dbReference type="AlphaFoldDB" id="A0A3S5C7R4"/>
<evidence type="ECO:0000313" key="3">
    <source>
        <dbReference type="Proteomes" id="UP000784294"/>
    </source>
</evidence>
<sequence>MVEARRREETLRSENVRISAECDQLRQAQGNLQTALFTFEKDLGSLVASETQLYRNAQQRAEHKATEALNELNIMRTRHMEAINRCKNLEADLQNLRTRIELSTRVHDQSYLV</sequence>
<gene>
    <name evidence="2" type="ORF">PXEA_LOCUS34340</name>
</gene>
<protein>
    <submittedName>
        <fullName evidence="2">Uncharacterized protein</fullName>
    </submittedName>
</protein>
<reference evidence="2" key="1">
    <citation type="submission" date="2018-11" db="EMBL/GenBank/DDBJ databases">
        <authorList>
            <consortium name="Pathogen Informatics"/>
        </authorList>
    </citation>
    <scope>NUCLEOTIDE SEQUENCE</scope>
</reference>
<comment type="caution">
    <text evidence="2">The sequence shown here is derived from an EMBL/GenBank/DDBJ whole genome shotgun (WGS) entry which is preliminary data.</text>
</comment>
<evidence type="ECO:0000256" key="1">
    <source>
        <dbReference type="SAM" id="Coils"/>
    </source>
</evidence>
<evidence type="ECO:0000313" key="2">
    <source>
        <dbReference type="EMBL" id="VEL40900.1"/>
    </source>
</evidence>
<keyword evidence="1" id="KW-0175">Coiled coil</keyword>
<dbReference type="Proteomes" id="UP000784294">
    <property type="component" value="Unassembled WGS sequence"/>
</dbReference>
<name>A0A3S5C7R4_9PLAT</name>
<organism evidence="2 3">
    <name type="scientific">Protopolystoma xenopodis</name>
    <dbReference type="NCBI Taxonomy" id="117903"/>
    <lineage>
        <taxon>Eukaryota</taxon>
        <taxon>Metazoa</taxon>
        <taxon>Spiralia</taxon>
        <taxon>Lophotrochozoa</taxon>
        <taxon>Platyhelminthes</taxon>
        <taxon>Monogenea</taxon>
        <taxon>Polyopisthocotylea</taxon>
        <taxon>Polystomatidea</taxon>
        <taxon>Polystomatidae</taxon>
        <taxon>Protopolystoma</taxon>
    </lineage>
</organism>
<keyword evidence="3" id="KW-1185">Reference proteome</keyword>
<proteinExistence type="predicted"/>
<accession>A0A3S5C7R4</accession>